<dbReference type="PANTHER" id="PTHR43479:SF11">
    <property type="entry name" value="ACREF_ENVCD OPERON REPRESSOR-RELATED"/>
    <property type="match status" value="1"/>
</dbReference>
<dbReference type="GO" id="GO:0003677">
    <property type="term" value="F:DNA binding"/>
    <property type="evidence" value="ECO:0007669"/>
    <property type="project" value="UniProtKB-UniRule"/>
</dbReference>
<dbReference type="EMBL" id="CP047121">
    <property type="protein sequence ID" value="QHB51611.1"/>
    <property type="molecule type" value="Genomic_DNA"/>
</dbReference>
<dbReference type="RefSeq" id="WP_003552895.1">
    <property type="nucleotide sequence ID" value="NZ_CABKOL010000106.1"/>
</dbReference>
<evidence type="ECO:0000313" key="5">
    <source>
        <dbReference type="Proteomes" id="UP000465035"/>
    </source>
</evidence>
<dbReference type="SMR" id="A0A6P1E8R2"/>
<dbReference type="InterPro" id="IPR050624">
    <property type="entry name" value="HTH-type_Tx_Regulator"/>
</dbReference>
<accession>A0A6P1E8R2</accession>
<keyword evidence="1 2" id="KW-0238">DNA-binding</keyword>
<dbReference type="Pfam" id="PF00440">
    <property type="entry name" value="TetR_N"/>
    <property type="match status" value="1"/>
</dbReference>
<dbReference type="Gene3D" id="1.10.357.10">
    <property type="entry name" value="Tetracycline Repressor, domain 2"/>
    <property type="match status" value="1"/>
</dbReference>
<reference evidence="4 5" key="1">
    <citation type="submission" date="2019-12" db="EMBL/GenBank/DDBJ databases">
        <title>Lactobacillus hilgardii FLUB.</title>
        <authorList>
            <person name="Gustaw K."/>
        </authorList>
    </citation>
    <scope>NUCLEOTIDE SEQUENCE [LARGE SCALE GENOMIC DNA]</scope>
    <source>
        <strain evidence="4 5">FLUB</strain>
    </source>
</reference>
<evidence type="ECO:0000259" key="3">
    <source>
        <dbReference type="PROSITE" id="PS50977"/>
    </source>
</evidence>
<organism evidence="4 5">
    <name type="scientific">Lentilactobacillus hilgardii</name>
    <name type="common">Lactobacillus hilgardii</name>
    <dbReference type="NCBI Taxonomy" id="1588"/>
    <lineage>
        <taxon>Bacteria</taxon>
        <taxon>Bacillati</taxon>
        <taxon>Bacillota</taxon>
        <taxon>Bacilli</taxon>
        <taxon>Lactobacillales</taxon>
        <taxon>Lactobacillaceae</taxon>
        <taxon>Lentilactobacillus</taxon>
    </lineage>
</organism>
<feature type="DNA-binding region" description="H-T-H motif" evidence="2">
    <location>
        <begin position="43"/>
        <end position="62"/>
    </location>
</feature>
<dbReference type="PRINTS" id="PR00455">
    <property type="entry name" value="HTHTETR"/>
</dbReference>
<evidence type="ECO:0000256" key="1">
    <source>
        <dbReference type="ARBA" id="ARBA00023125"/>
    </source>
</evidence>
<sequence>MLTKVSYKLFTENHVFDDLTDKQSKILIAAIKVFAEKGYSNSSTKEIAEEAGVAEGNIFSRFTNKRGLLQAIIDPVIQSIFPATLNKFTDAQIVDKYTTLHAFIEASVKDRVRFMEENADVLKIFMAEMIYDDQLRADFQDQFASSATFYLENINRNLSMFKANQFLVNWANTEILRIMWSVVAGLAVSYLFFKQPVTSTEINHTVDALTKALSQKMVD</sequence>
<gene>
    <name evidence="4" type="ORF">GQR93_04945</name>
</gene>
<dbReference type="GeneID" id="69057699"/>
<evidence type="ECO:0000313" key="4">
    <source>
        <dbReference type="EMBL" id="QHB51611.1"/>
    </source>
</evidence>
<dbReference type="InterPro" id="IPR001647">
    <property type="entry name" value="HTH_TetR"/>
</dbReference>
<dbReference type="SUPFAM" id="SSF46689">
    <property type="entry name" value="Homeodomain-like"/>
    <property type="match status" value="1"/>
</dbReference>
<evidence type="ECO:0000256" key="2">
    <source>
        <dbReference type="PROSITE-ProRule" id="PRU00335"/>
    </source>
</evidence>
<dbReference type="InterPro" id="IPR009057">
    <property type="entry name" value="Homeodomain-like_sf"/>
</dbReference>
<dbReference type="PROSITE" id="PS50977">
    <property type="entry name" value="HTH_TETR_2"/>
    <property type="match status" value="1"/>
</dbReference>
<feature type="domain" description="HTH tetR-type" evidence="3">
    <location>
        <begin position="20"/>
        <end position="80"/>
    </location>
</feature>
<dbReference type="PROSITE" id="PS01081">
    <property type="entry name" value="HTH_TETR_1"/>
    <property type="match status" value="1"/>
</dbReference>
<dbReference type="InterPro" id="IPR023772">
    <property type="entry name" value="DNA-bd_HTH_TetR-type_CS"/>
</dbReference>
<protein>
    <submittedName>
        <fullName evidence="4">TetR family transcriptional regulator</fullName>
    </submittedName>
</protein>
<dbReference type="Proteomes" id="UP000465035">
    <property type="component" value="Chromosome"/>
</dbReference>
<dbReference type="AlphaFoldDB" id="A0A6P1E8R2"/>
<proteinExistence type="predicted"/>
<name>A0A6P1E8R2_LENHI</name>
<dbReference type="PANTHER" id="PTHR43479">
    <property type="entry name" value="ACREF/ENVCD OPERON REPRESSOR-RELATED"/>
    <property type="match status" value="1"/>
</dbReference>